<protein>
    <submittedName>
        <fullName evidence="3">Type VI secretion system protein TssA</fullName>
    </submittedName>
</protein>
<dbReference type="Proteomes" id="UP000449678">
    <property type="component" value="Unassembled WGS sequence"/>
</dbReference>
<evidence type="ECO:0000259" key="2">
    <source>
        <dbReference type="Pfam" id="PF06812"/>
    </source>
</evidence>
<dbReference type="NCBIfam" id="TIGR03363">
    <property type="entry name" value="VI_chp_8"/>
    <property type="match status" value="1"/>
</dbReference>
<reference evidence="3 4" key="1">
    <citation type="submission" date="2019-12" db="EMBL/GenBank/DDBJ databases">
        <title>Novel species isolated from a subtropical stream in China.</title>
        <authorList>
            <person name="Lu H."/>
        </authorList>
    </citation>
    <scope>NUCLEOTIDE SEQUENCE [LARGE SCALE GENOMIC DNA]</scope>
    <source>
        <strain evidence="3 4">FT94W</strain>
    </source>
</reference>
<dbReference type="PANTHER" id="PTHR37951">
    <property type="entry name" value="CYTOPLASMIC PROTEIN-RELATED"/>
    <property type="match status" value="1"/>
</dbReference>
<comment type="caution">
    <text evidence="3">The sequence shown here is derived from an EMBL/GenBank/DDBJ whole genome shotgun (WGS) entry which is preliminary data.</text>
</comment>
<accession>A0ABW9V860</accession>
<keyword evidence="4" id="KW-1185">Reference proteome</keyword>
<proteinExistence type="predicted"/>
<dbReference type="RefSeq" id="WP_160990342.1">
    <property type="nucleotide sequence ID" value="NZ_WWCO01000006.1"/>
</dbReference>
<evidence type="ECO:0000256" key="1">
    <source>
        <dbReference type="SAM" id="MobiDB-lite"/>
    </source>
</evidence>
<dbReference type="EMBL" id="WWCO01000006">
    <property type="protein sequence ID" value="MYM34965.1"/>
    <property type="molecule type" value="Genomic_DNA"/>
</dbReference>
<evidence type="ECO:0000313" key="4">
    <source>
        <dbReference type="Proteomes" id="UP000449678"/>
    </source>
</evidence>
<dbReference type="Pfam" id="PF06812">
    <property type="entry name" value="ImpA_N"/>
    <property type="match status" value="1"/>
</dbReference>
<name>A0ABW9V860_9BURK</name>
<gene>
    <name evidence="3" type="primary">tssA</name>
    <name evidence="3" type="ORF">GTP38_11525</name>
</gene>
<feature type="region of interest" description="Disordered" evidence="1">
    <location>
        <begin position="248"/>
        <end position="283"/>
    </location>
</feature>
<feature type="domain" description="ImpA N-terminal" evidence="2">
    <location>
        <begin position="14"/>
        <end position="136"/>
    </location>
</feature>
<dbReference type="InterPro" id="IPR017740">
    <property type="entry name" value="TssA-like"/>
</dbReference>
<sequence>MTEQTPIDIAALSAPLSEQAPCGDNLEYDPQFLALEEAGRGKPEVQYGSTITAATPPDWQTVRALALQLMRRSRDLRLAVALIRAQLGLDGVQGLAAGLALLTAWLARFWDDIHPRLDPDDDNDPVLRVNVLAALCQQDELLRELREAPLVRVRGLGSFSLRDIDLAGGDAAPPPGQQKISLAVIDAAFAEAEPGALELTCTSLHAAAGHARSIEQLLMDKVGPASALDLSPLTALLRRASAALQPHLRDAGAGQQSPAVDAEGEAVGARPGQAASVPRGEQINSRAEVTRALEKLCAYYAAHEPSSPVPLLLQRARKLVDMGFADLLQELAPDGLAQLAQVSGVRNEA</sequence>
<evidence type="ECO:0000313" key="3">
    <source>
        <dbReference type="EMBL" id="MYM34965.1"/>
    </source>
</evidence>
<dbReference type="InterPro" id="IPR010657">
    <property type="entry name" value="ImpA_N"/>
</dbReference>
<organism evidence="3 4">
    <name type="scientific">Duganella lactea</name>
    <dbReference type="NCBI Taxonomy" id="2692173"/>
    <lineage>
        <taxon>Bacteria</taxon>
        <taxon>Pseudomonadati</taxon>
        <taxon>Pseudomonadota</taxon>
        <taxon>Betaproteobacteria</taxon>
        <taxon>Burkholderiales</taxon>
        <taxon>Oxalobacteraceae</taxon>
        <taxon>Telluria group</taxon>
        <taxon>Duganella</taxon>
    </lineage>
</organism>
<dbReference type="PANTHER" id="PTHR37951:SF1">
    <property type="entry name" value="TYPE VI SECRETION SYSTEM COMPONENT TSSA1"/>
    <property type="match status" value="1"/>
</dbReference>